<dbReference type="Proteomes" id="UP000000238">
    <property type="component" value="Chromosome"/>
</dbReference>
<evidence type="ECO:0000259" key="1">
    <source>
        <dbReference type="PROSITE" id="PS51819"/>
    </source>
</evidence>
<evidence type="ECO:0000313" key="3">
    <source>
        <dbReference type="Proteomes" id="UP000000238"/>
    </source>
</evidence>
<dbReference type="EMBL" id="CP000155">
    <property type="protein sequence ID" value="ABC28855.1"/>
    <property type="molecule type" value="Genomic_DNA"/>
</dbReference>
<keyword evidence="3" id="KW-1185">Reference proteome</keyword>
<evidence type="ECO:0000313" key="2">
    <source>
        <dbReference type="EMBL" id="ABC28855.1"/>
    </source>
</evidence>
<feature type="domain" description="VOC" evidence="1">
    <location>
        <begin position="3"/>
        <end position="120"/>
    </location>
</feature>
<dbReference type="eggNOG" id="COG0346">
    <property type="taxonomic scope" value="Bacteria"/>
</dbReference>
<dbReference type="HOGENOM" id="CLU_163370_1_0_6"/>
<dbReference type="SUPFAM" id="SSF54593">
    <property type="entry name" value="Glyoxalase/Bleomycin resistance protein/Dihydroxybiphenyl dioxygenase"/>
    <property type="match status" value="1"/>
</dbReference>
<dbReference type="InterPro" id="IPR004360">
    <property type="entry name" value="Glyas_Fos-R_dOase_dom"/>
</dbReference>
<dbReference type="OrthoDB" id="9806945at2"/>
<dbReference type="InterPro" id="IPR037523">
    <property type="entry name" value="VOC_core"/>
</dbReference>
<keyword evidence="2" id="KW-0456">Lyase</keyword>
<dbReference type="PROSITE" id="PS51819">
    <property type="entry name" value="VOC"/>
    <property type="match status" value="1"/>
</dbReference>
<dbReference type="PIRSF" id="PIRSF039020">
    <property type="entry name" value="EhpR"/>
    <property type="match status" value="1"/>
</dbReference>
<accession>Q2SKG9</accession>
<sequence length="125" mass="13832">MKEPTYIILYVSDMPVSMAFYTNILGKAPVESSPGFSLFVLESGWKLGLWTKQEVKPAADMTGGGAEIGLMLDSQEAVDTALDYMSAMQAKVIQAPTQMDFGYTFVVLDPDEHRIRVFCPSEIVR</sequence>
<proteinExistence type="predicted"/>
<dbReference type="InterPro" id="IPR029068">
    <property type="entry name" value="Glyas_Bleomycin-R_OHBP_Dase"/>
</dbReference>
<gene>
    <name evidence="2" type="ordered locus">HCH_02021</name>
</gene>
<reference evidence="2 3" key="1">
    <citation type="journal article" date="2005" name="Nucleic Acids Res.">
        <title>Genomic blueprint of Hahella chejuensis, a marine microbe producing an algicidal agent.</title>
        <authorList>
            <person name="Jeong H."/>
            <person name="Yim J.H."/>
            <person name="Lee C."/>
            <person name="Choi S.-H."/>
            <person name="Park Y.K."/>
            <person name="Yoon S.H."/>
            <person name="Hur C.-G."/>
            <person name="Kang H.-Y."/>
            <person name="Kim D."/>
            <person name="Lee H.H."/>
            <person name="Park K.H."/>
            <person name="Park S.-H."/>
            <person name="Park H.-S."/>
            <person name="Lee H.K."/>
            <person name="Oh T.K."/>
            <person name="Kim J.F."/>
        </authorList>
    </citation>
    <scope>NUCLEOTIDE SEQUENCE [LARGE SCALE GENOMIC DNA]</scope>
    <source>
        <strain evidence="2 3">KCTC 2396</strain>
    </source>
</reference>
<dbReference type="RefSeq" id="WP_011395926.1">
    <property type="nucleotide sequence ID" value="NC_007645.1"/>
</dbReference>
<dbReference type="GO" id="GO:0016829">
    <property type="term" value="F:lyase activity"/>
    <property type="evidence" value="ECO:0007669"/>
    <property type="project" value="UniProtKB-KW"/>
</dbReference>
<dbReference type="AlphaFoldDB" id="Q2SKG9"/>
<dbReference type="Gene3D" id="3.10.180.10">
    <property type="entry name" value="2,3-Dihydroxybiphenyl 1,2-Dioxygenase, domain 1"/>
    <property type="match status" value="1"/>
</dbReference>
<dbReference type="STRING" id="349521.HCH_02021"/>
<organism evidence="2 3">
    <name type="scientific">Hahella chejuensis (strain KCTC 2396)</name>
    <dbReference type="NCBI Taxonomy" id="349521"/>
    <lineage>
        <taxon>Bacteria</taxon>
        <taxon>Pseudomonadati</taxon>
        <taxon>Pseudomonadota</taxon>
        <taxon>Gammaproteobacteria</taxon>
        <taxon>Oceanospirillales</taxon>
        <taxon>Hahellaceae</taxon>
        <taxon>Hahella</taxon>
    </lineage>
</organism>
<dbReference type="Pfam" id="PF00903">
    <property type="entry name" value="Glyoxalase"/>
    <property type="match status" value="1"/>
</dbReference>
<dbReference type="InterPro" id="IPR026275">
    <property type="entry name" value="Glyoxalase/dOase/EhpR"/>
</dbReference>
<protein>
    <submittedName>
        <fullName evidence="2">Lactoylglutathione lyase</fullName>
    </submittedName>
</protein>
<name>Q2SKG9_HAHCH</name>
<dbReference type="KEGG" id="hch:HCH_02021"/>